<evidence type="ECO:0000313" key="3">
    <source>
        <dbReference type="Proteomes" id="UP001177744"/>
    </source>
</evidence>
<feature type="region of interest" description="Disordered" evidence="1">
    <location>
        <begin position="46"/>
        <end position="70"/>
    </location>
</feature>
<protein>
    <submittedName>
        <fullName evidence="2">Uncharacterized protein</fullName>
    </submittedName>
</protein>
<evidence type="ECO:0000256" key="1">
    <source>
        <dbReference type="SAM" id="MobiDB-lite"/>
    </source>
</evidence>
<accession>A0AA40LMV9</accession>
<sequence length="205" mass="23239">MGYAPLNLEMARFVKKHVCFWMEKEEKNGRLRRAKQMSTIWALLGKSRHQDASSQDDLHPRGRSCPSRQDLVSPAVPEPCTAFILGLFFFTEEVLMGNATNPYEVFIGCCRLMASSPSASARATQLEEGRGFIKPGQRWDGTGLLLNDSFIEPGWTTRNKRLTAEVLVQVDDFLESQFRLVHDEAEDWERTSPACRGTRTLLLTL</sequence>
<proteinExistence type="predicted"/>
<name>A0AA40LMV9_CNENI</name>
<dbReference type="EMBL" id="JAULJE010000011">
    <property type="protein sequence ID" value="KAK1337333.1"/>
    <property type="molecule type" value="Genomic_DNA"/>
</dbReference>
<feature type="compositionally biased region" description="Basic and acidic residues" evidence="1">
    <location>
        <begin position="48"/>
        <end position="60"/>
    </location>
</feature>
<dbReference type="Proteomes" id="UP001177744">
    <property type="component" value="Unassembled WGS sequence"/>
</dbReference>
<organism evidence="2 3">
    <name type="scientific">Cnephaeus nilssonii</name>
    <name type="common">Northern bat</name>
    <name type="synonym">Eptesicus nilssonii</name>
    <dbReference type="NCBI Taxonomy" id="3371016"/>
    <lineage>
        <taxon>Eukaryota</taxon>
        <taxon>Metazoa</taxon>
        <taxon>Chordata</taxon>
        <taxon>Craniata</taxon>
        <taxon>Vertebrata</taxon>
        <taxon>Euteleostomi</taxon>
        <taxon>Mammalia</taxon>
        <taxon>Eutheria</taxon>
        <taxon>Laurasiatheria</taxon>
        <taxon>Chiroptera</taxon>
        <taxon>Yangochiroptera</taxon>
        <taxon>Vespertilionidae</taxon>
        <taxon>Cnephaeus</taxon>
    </lineage>
</organism>
<reference evidence="2" key="1">
    <citation type="submission" date="2023-06" db="EMBL/GenBank/DDBJ databases">
        <title>Reference genome for the Northern bat (Eptesicus nilssonii), a most northern bat species.</title>
        <authorList>
            <person name="Laine V.N."/>
            <person name="Pulliainen A.T."/>
            <person name="Lilley T.M."/>
        </authorList>
    </citation>
    <scope>NUCLEOTIDE SEQUENCE</scope>
    <source>
        <strain evidence="2">BLF_Eptnil</strain>
        <tissue evidence="2">Kidney</tissue>
    </source>
</reference>
<comment type="caution">
    <text evidence="2">The sequence shown here is derived from an EMBL/GenBank/DDBJ whole genome shotgun (WGS) entry which is preliminary data.</text>
</comment>
<evidence type="ECO:0000313" key="2">
    <source>
        <dbReference type="EMBL" id="KAK1337333.1"/>
    </source>
</evidence>
<dbReference type="AlphaFoldDB" id="A0AA40LMV9"/>
<keyword evidence="3" id="KW-1185">Reference proteome</keyword>
<gene>
    <name evidence="2" type="ORF">QTO34_001959</name>
</gene>